<organism evidence="2 3">
    <name type="scientific">Massilia rubra</name>
    <dbReference type="NCBI Taxonomy" id="2607910"/>
    <lineage>
        <taxon>Bacteria</taxon>
        <taxon>Pseudomonadati</taxon>
        <taxon>Pseudomonadota</taxon>
        <taxon>Betaproteobacteria</taxon>
        <taxon>Burkholderiales</taxon>
        <taxon>Oxalobacteraceae</taxon>
        <taxon>Telluria group</taxon>
        <taxon>Massilia</taxon>
    </lineage>
</organism>
<dbReference type="SUPFAM" id="SSF53790">
    <property type="entry name" value="Tetrapyrrole methylase"/>
    <property type="match status" value="1"/>
</dbReference>
<reference evidence="2 3" key="1">
    <citation type="submission" date="2019-09" db="EMBL/GenBank/DDBJ databases">
        <title>Taxonomy of Antarctic Massilia spp.: description of Massilia rubra sp. nov., Massilia aquatica sp. nov., Massilia mucilaginosa sp. nov., Massilia frigida sp. nov. isolated from streams, lakes and regoliths.</title>
        <authorList>
            <person name="Holochova P."/>
            <person name="Sedlacek I."/>
            <person name="Kralova S."/>
            <person name="Maslanova I."/>
            <person name="Busse H.-J."/>
            <person name="Stankova E."/>
            <person name="Vrbovska V."/>
            <person name="Kovarovic V."/>
            <person name="Bartak M."/>
            <person name="Svec P."/>
            <person name="Pantucek R."/>
        </authorList>
    </citation>
    <scope>NUCLEOTIDE SEQUENCE [LARGE SCALE GENOMIC DNA]</scope>
    <source>
        <strain evidence="2 3">CCM 8692</strain>
    </source>
</reference>
<dbReference type="InterPro" id="IPR014777">
    <property type="entry name" value="4pyrrole_Mease_sub1"/>
</dbReference>
<dbReference type="CDD" id="cd19916">
    <property type="entry name" value="OphMA_like"/>
    <property type="match status" value="1"/>
</dbReference>
<gene>
    <name evidence="2" type="ORF">F0185_07205</name>
</gene>
<proteinExistence type="predicted"/>
<evidence type="ECO:0000313" key="2">
    <source>
        <dbReference type="EMBL" id="NHZ33377.1"/>
    </source>
</evidence>
<evidence type="ECO:0000313" key="3">
    <source>
        <dbReference type="Proteomes" id="UP000785613"/>
    </source>
</evidence>
<accession>A0ABX0LMA6</accession>
<dbReference type="RefSeq" id="WP_167222985.1">
    <property type="nucleotide sequence ID" value="NZ_VUYU01000004.1"/>
</dbReference>
<protein>
    <recommendedName>
        <fullName evidence="1">Tetrapyrrole methylase domain-containing protein</fullName>
    </recommendedName>
</protein>
<dbReference type="Gene3D" id="3.40.1010.10">
    <property type="entry name" value="Cobalt-precorrin-4 Transmethylase, Domain 1"/>
    <property type="match status" value="1"/>
</dbReference>
<dbReference type="Pfam" id="PF00590">
    <property type="entry name" value="TP_methylase"/>
    <property type="match status" value="1"/>
</dbReference>
<keyword evidence="3" id="KW-1185">Reference proteome</keyword>
<evidence type="ECO:0000259" key="1">
    <source>
        <dbReference type="Pfam" id="PF00590"/>
    </source>
</evidence>
<comment type="caution">
    <text evidence="2">The sequence shown here is derived from an EMBL/GenBank/DDBJ whole genome shotgun (WGS) entry which is preliminary data.</text>
</comment>
<feature type="domain" description="Tetrapyrrole methylase" evidence="1">
    <location>
        <begin position="18"/>
        <end position="160"/>
    </location>
</feature>
<dbReference type="InterPro" id="IPR035996">
    <property type="entry name" value="4pyrrol_Methylase_sf"/>
</dbReference>
<dbReference type="EMBL" id="VUYU01000004">
    <property type="protein sequence ID" value="NHZ33377.1"/>
    <property type="molecule type" value="Genomic_DNA"/>
</dbReference>
<name>A0ABX0LMA6_9BURK</name>
<sequence>MKHAINSSAGRRKKAGSLTVVGSGIKSVGHITLETQGWIKEADIVVYCVADPATEIWIKKNSKASFDLYTLYGNAKPRIDTYNDMVDVMVNHTRAGKRCCGVFYGHPGVFVLPSHKAIKILRDEGYEATMLPAISALDCLYADLGIDPSTNGSQEFEATDLLLRERQLHIDMHAVIWQIGCVGDLGFKFSGYDNRNLNVLVDYLETFYKPTHGVIHYQGSQYPVCPPSIEHVELRDLRKSKVTGISTLYIPPQKKSVTSTKMMARLGLAEKPAGANATIGALSSSTAPSPCKPGAVPMEYVGTPSHSGLAQFIADLAETPSLLQAFQANPAATLRLCAKLTKEEEKAIMSMHAGMIRMAIKNTKDFPHLDHIYQAHHPCRG</sequence>
<dbReference type="InterPro" id="IPR000878">
    <property type="entry name" value="4pyrrol_Mease"/>
</dbReference>
<dbReference type="Proteomes" id="UP000785613">
    <property type="component" value="Unassembled WGS sequence"/>
</dbReference>